<dbReference type="FunFam" id="3.40.50.11260:FF:000001">
    <property type="entry name" value="Heat shock protein 90 alpha"/>
    <property type="match status" value="1"/>
</dbReference>
<dbReference type="SMART" id="SM00387">
    <property type="entry name" value="HATPase_c"/>
    <property type="match status" value="1"/>
</dbReference>
<dbReference type="SUPFAM" id="SSF110942">
    <property type="entry name" value="HSP90 C-terminal domain"/>
    <property type="match status" value="1"/>
</dbReference>
<feature type="binding site" evidence="7">
    <location>
        <position position="173"/>
    </location>
    <ligand>
        <name>ATP</name>
        <dbReference type="ChEBI" id="CHEBI:30616"/>
    </ligand>
</feature>
<keyword evidence="11" id="KW-1185">Reference proteome</keyword>
<dbReference type="InterPro" id="IPR001404">
    <property type="entry name" value="Hsp90_fam"/>
</dbReference>
<protein>
    <recommendedName>
        <fullName evidence="9">Histidine kinase/HSP90-like ATPase domain-containing protein</fullName>
    </recommendedName>
</protein>
<dbReference type="FunFam" id="3.30.230.80:FF:000001">
    <property type="entry name" value="Heat shock protein 90 alpha"/>
    <property type="match status" value="1"/>
</dbReference>
<keyword evidence="4 7" id="KW-0547">Nucleotide-binding</keyword>
<dbReference type="EMBL" id="LT554066">
    <property type="protein sequence ID" value="SAM03214.1"/>
    <property type="molecule type" value="Genomic_DNA"/>
</dbReference>
<evidence type="ECO:0000313" key="11">
    <source>
        <dbReference type="Proteomes" id="UP000078561"/>
    </source>
</evidence>
<organism evidence="10">
    <name type="scientific">Absidia glauca</name>
    <name type="common">Pin mould</name>
    <dbReference type="NCBI Taxonomy" id="4829"/>
    <lineage>
        <taxon>Eukaryota</taxon>
        <taxon>Fungi</taxon>
        <taxon>Fungi incertae sedis</taxon>
        <taxon>Mucoromycota</taxon>
        <taxon>Mucoromycotina</taxon>
        <taxon>Mucoromycetes</taxon>
        <taxon>Mucorales</taxon>
        <taxon>Cunninghamellaceae</taxon>
        <taxon>Absidia</taxon>
    </lineage>
</organism>
<feature type="binding site" evidence="7">
    <location>
        <position position="100"/>
    </location>
    <ligand>
        <name>ATP</name>
        <dbReference type="ChEBI" id="CHEBI:30616"/>
    </ligand>
</feature>
<feature type="binding site" evidence="7">
    <location>
        <position position="35"/>
    </location>
    <ligand>
        <name>ATP</name>
        <dbReference type="ChEBI" id="CHEBI:30616"/>
    </ligand>
</feature>
<feature type="domain" description="Histidine kinase/HSP90-like ATPase" evidence="9">
    <location>
        <begin position="28"/>
        <end position="183"/>
    </location>
</feature>
<dbReference type="FunFam" id="3.30.565.10:FF:000001">
    <property type="entry name" value="Heat shock protein HSP 90-alpha"/>
    <property type="match status" value="1"/>
</dbReference>
<dbReference type="OMA" id="MRRMKEM"/>
<evidence type="ECO:0000313" key="10">
    <source>
        <dbReference type="EMBL" id="SAM03214.1"/>
    </source>
</evidence>
<comment type="similarity">
    <text evidence="2">Belongs to the heat shock protein 90 family.</text>
</comment>
<dbReference type="PRINTS" id="PR00775">
    <property type="entry name" value="HEATSHOCK90"/>
</dbReference>
<dbReference type="PROSITE" id="PS00298">
    <property type="entry name" value="HSP90"/>
    <property type="match status" value="1"/>
</dbReference>
<dbReference type="GO" id="GO:0051082">
    <property type="term" value="F:unfolded protein binding"/>
    <property type="evidence" value="ECO:0007669"/>
    <property type="project" value="InterPro"/>
</dbReference>
<reference evidence="10" key="1">
    <citation type="submission" date="2016-04" db="EMBL/GenBank/DDBJ databases">
        <authorList>
            <person name="Evans L.H."/>
            <person name="Alamgir A."/>
            <person name="Owens N."/>
            <person name="Weber N.D."/>
            <person name="Virtaneva K."/>
            <person name="Barbian K."/>
            <person name="Babar A."/>
            <person name="Rosenke K."/>
        </authorList>
    </citation>
    <scope>NUCLEOTIDE SEQUENCE [LARGE SCALE GENOMIC DNA]</scope>
    <source>
        <strain evidence="10">CBS 101.48</strain>
    </source>
</reference>
<dbReference type="InParanoid" id="A0A168PYW7"/>
<dbReference type="PIRSF" id="PIRSF002583">
    <property type="entry name" value="Hsp90"/>
    <property type="match status" value="1"/>
</dbReference>
<dbReference type="Gene3D" id="3.30.230.80">
    <property type="match status" value="1"/>
</dbReference>
<dbReference type="Pfam" id="PF00183">
    <property type="entry name" value="HSP90"/>
    <property type="match status" value="1"/>
</dbReference>
<dbReference type="InterPro" id="IPR036890">
    <property type="entry name" value="HATPase_C_sf"/>
</dbReference>
<evidence type="ECO:0000256" key="2">
    <source>
        <dbReference type="ARBA" id="ARBA00008239"/>
    </source>
</evidence>
<gene>
    <name evidence="10" type="primary">ABSGL_09032.1 scaffold 10666</name>
</gene>
<keyword evidence="3" id="KW-0963">Cytoplasm</keyword>
<dbReference type="AlphaFoldDB" id="A0A168PYW7"/>
<dbReference type="PANTHER" id="PTHR11528">
    <property type="entry name" value="HEAT SHOCK PROTEIN 90 FAMILY MEMBER"/>
    <property type="match status" value="1"/>
</dbReference>
<comment type="subcellular location">
    <subcellularLocation>
        <location evidence="1">Cytoplasm</location>
    </subcellularLocation>
</comment>
<feature type="binding site" evidence="7">
    <location>
        <position position="374"/>
    </location>
    <ligand>
        <name>ATP</name>
        <dbReference type="ChEBI" id="CHEBI:30616"/>
    </ligand>
</feature>
<dbReference type="NCBIfam" id="NF003555">
    <property type="entry name" value="PRK05218.1"/>
    <property type="match status" value="1"/>
</dbReference>
<dbReference type="OrthoDB" id="28737at2759"/>
<feature type="binding site" evidence="7">
    <location>
        <position position="94"/>
    </location>
    <ligand>
        <name>ATP</name>
        <dbReference type="ChEBI" id="CHEBI:30616"/>
    </ligand>
</feature>
<evidence type="ECO:0000256" key="1">
    <source>
        <dbReference type="ARBA" id="ARBA00004496"/>
    </source>
</evidence>
<name>A0A168PYW7_ABSGL</name>
<dbReference type="SUPFAM" id="SSF55874">
    <property type="entry name" value="ATPase domain of HSP90 chaperone/DNA topoisomerase II/histidine kinase"/>
    <property type="match status" value="1"/>
</dbReference>
<dbReference type="Pfam" id="PF13589">
    <property type="entry name" value="HATPase_c_3"/>
    <property type="match status" value="1"/>
</dbReference>
<dbReference type="InterPro" id="IPR019805">
    <property type="entry name" value="Heat_shock_protein_90_CS"/>
</dbReference>
<feature type="binding site" evidence="7">
    <location>
        <position position="86"/>
    </location>
    <ligand>
        <name>ATP</name>
        <dbReference type="ChEBI" id="CHEBI:30616"/>
    </ligand>
</feature>
<sequence length="700" mass="80146">MSGETETFSFQAEISQLMSLIINTFYSNKEIFLRELISNSSDALDKIRYQSLTDPSVLDSEKNLFIRITPDRENNILTLRDSGIGMTKADLVNNLGTIAKSGTKSFMEALSSGADISMIGQFGVGFYSAYLVADKVQVITKHNDDEQYIWESAAGGSFTITRDEVNPSLGRGTEMRLFLKEDQVEYLEEKRLKDIVKKHSEFISYPIELTVEKEVDVEVSDDEAEEVKEGEDKPKIEEVDDEDDKKEKKEKKTIKEKVTDIEELNKTKPLWTRNPEDIKQDEYANFYKTLTNDWEDHLAVKHFSVEGQLEFRAILFVPKRAPFDLFEGKKKRNNIKLYVRRVFIMDDCDELIPEWLGFIKGVVDSEDLPLNISREMLQQNKILKVIRKNLVKKCLDMFAEIAEDKENFDKFYEAFSKNIKLGIHEDAQNRNKLADLLRYHSTKSGDEMTSLKDYVTRMPEKQKNIYYITGESRASVENSPFLEGFKKKGIEVLLMTDPIDEYATTQLKEFDDKKLVCITKEGVEIEEDEEEKKAREDEEKKYEELCKTVKEILGDKVEKVVVSNKLTDSPCVLTTGQFGWSANMERIMKAQALRDNSMSAYMASKKTLELNPSHPIVKALESKVQADSNDRTVKDLTTLLYETSLLTSGFSLDDPSDFAKRINRMIALGLSIDEDEIADEIIQDAPAADATETSKMEEVD</sequence>
<dbReference type="CDD" id="cd16927">
    <property type="entry name" value="HATPase_Hsp90-like"/>
    <property type="match status" value="1"/>
</dbReference>
<accession>A0A168PYW7</accession>
<feature type="compositionally biased region" description="Acidic residues" evidence="8">
    <location>
        <begin position="218"/>
        <end position="229"/>
    </location>
</feature>
<feature type="binding site" evidence="7">
    <location>
        <position position="81"/>
    </location>
    <ligand>
        <name>ATP</name>
        <dbReference type="ChEBI" id="CHEBI:30616"/>
    </ligand>
</feature>
<dbReference type="GO" id="GO:0005524">
    <property type="term" value="F:ATP binding"/>
    <property type="evidence" value="ECO:0007669"/>
    <property type="project" value="UniProtKB-KW"/>
</dbReference>
<dbReference type="InterPro" id="IPR020575">
    <property type="entry name" value="Hsp90_N"/>
</dbReference>
<feature type="binding site" evidence="7">
    <location>
        <begin position="121"/>
        <end position="126"/>
    </location>
    <ligand>
        <name>ATP</name>
        <dbReference type="ChEBI" id="CHEBI:30616"/>
    </ligand>
</feature>
<evidence type="ECO:0000256" key="5">
    <source>
        <dbReference type="ARBA" id="ARBA00022840"/>
    </source>
</evidence>
<dbReference type="GO" id="GO:0016887">
    <property type="term" value="F:ATP hydrolysis activity"/>
    <property type="evidence" value="ECO:0007669"/>
    <property type="project" value="InterPro"/>
</dbReference>
<dbReference type="InterPro" id="IPR003594">
    <property type="entry name" value="HATPase_dom"/>
</dbReference>
<dbReference type="FunCoup" id="A0A168PYW7">
    <property type="interactions" value="637"/>
</dbReference>
<evidence type="ECO:0000256" key="4">
    <source>
        <dbReference type="ARBA" id="ARBA00022741"/>
    </source>
</evidence>
<evidence type="ECO:0000256" key="7">
    <source>
        <dbReference type="PIRSR" id="PIRSR002583-1"/>
    </source>
</evidence>
<feature type="binding site" evidence="7">
    <location>
        <begin position="101"/>
        <end position="102"/>
    </location>
    <ligand>
        <name>ATP</name>
        <dbReference type="ChEBI" id="CHEBI:30616"/>
    </ligand>
</feature>
<dbReference type="Gene3D" id="3.40.50.11260">
    <property type="match status" value="1"/>
</dbReference>
<dbReference type="Proteomes" id="UP000078561">
    <property type="component" value="Unassembled WGS sequence"/>
</dbReference>
<keyword evidence="6" id="KW-0143">Chaperone</keyword>
<dbReference type="SUPFAM" id="SSF54211">
    <property type="entry name" value="Ribosomal protein S5 domain 2-like"/>
    <property type="match status" value="1"/>
</dbReference>
<dbReference type="Gene3D" id="3.30.565.10">
    <property type="entry name" value="Histidine kinase-like ATPase, C-terminal domain"/>
    <property type="match status" value="1"/>
</dbReference>
<dbReference type="InterPro" id="IPR020568">
    <property type="entry name" value="Ribosomal_Su5_D2-typ_SF"/>
</dbReference>
<dbReference type="STRING" id="4829.A0A168PYW7"/>
<evidence type="ECO:0000259" key="9">
    <source>
        <dbReference type="SMART" id="SM00387"/>
    </source>
</evidence>
<keyword evidence="5 7" id="KW-0067">ATP-binding</keyword>
<evidence type="ECO:0000256" key="6">
    <source>
        <dbReference type="ARBA" id="ARBA00023186"/>
    </source>
</evidence>
<feature type="region of interest" description="Disordered" evidence="8">
    <location>
        <begin position="218"/>
        <end position="252"/>
    </location>
</feature>
<dbReference type="GO" id="GO:0140662">
    <property type="term" value="F:ATP-dependent protein folding chaperone"/>
    <property type="evidence" value="ECO:0007669"/>
    <property type="project" value="InterPro"/>
</dbReference>
<dbReference type="GO" id="GO:0005737">
    <property type="term" value="C:cytoplasm"/>
    <property type="evidence" value="ECO:0007669"/>
    <property type="project" value="UniProtKB-SubCell"/>
</dbReference>
<evidence type="ECO:0000256" key="3">
    <source>
        <dbReference type="ARBA" id="ARBA00022490"/>
    </source>
</evidence>
<dbReference type="HAMAP" id="MF_00505">
    <property type="entry name" value="HSP90"/>
    <property type="match status" value="1"/>
</dbReference>
<proteinExistence type="inferred from homology"/>
<feature type="binding site" evidence="7">
    <location>
        <position position="39"/>
    </location>
    <ligand>
        <name>ATP</name>
        <dbReference type="ChEBI" id="CHEBI:30616"/>
    </ligand>
</feature>
<dbReference type="FunFam" id="1.20.120.790:FF:000001">
    <property type="entry name" value="Heat shock protein 90 alpha"/>
    <property type="match status" value="1"/>
</dbReference>
<dbReference type="InterPro" id="IPR037196">
    <property type="entry name" value="HSP90_C"/>
</dbReference>
<dbReference type="Gene3D" id="1.20.120.790">
    <property type="entry name" value="Heat shock protein 90, C-terminal domain"/>
    <property type="match status" value="1"/>
</dbReference>
<evidence type="ECO:0000256" key="8">
    <source>
        <dbReference type="SAM" id="MobiDB-lite"/>
    </source>
</evidence>